<proteinExistence type="predicted"/>
<dbReference type="AlphaFoldDB" id="A0A0N4VC71"/>
<evidence type="ECO:0000313" key="1">
    <source>
        <dbReference type="EMBL" id="VDD92889.1"/>
    </source>
</evidence>
<gene>
    <name evidence="1" type="ORF">EVEC_LOCUS7640</name>
</gene>
<sequence length="102" mass="11424">MGNADCNTYLQIPDDIDLKRLLVINTHIGLFQYNRPPFVINSALAVFQPIISQMIFGIPKVSILATSSIDEPWVSSSGYLDVGNLDSLLYLYTLHKYFANSL</sequence>
<dbReference type="Proteomes" id="UP000274131">
    <property type="component" value="Unassembled WGS sequence"/>
</dbReference>
<dbReference type="OrthoDB" id="5858710at2759"/>
<dbReference type="WBParaSite" id="EVEC_0000815601-mRNA-1">
    <property type="protein sequence ID" value="EVEC_0000815601-mRNA-1"/>
    <property type="gene ID" value="EVEC_0000815601"/>
</dbReference>
<evidence type="ECO:0000313" key="3">
    <source>
        <dbReference type="WBParaSite" id="EVEC_0000815601-mRNA-1"/>
    </source>
</evidence>
<name>A0A0N4VC71_ENTVE</name>
<protein>
    <submittedName>
        <fullName evidence="1 3">Uncharacterized protein</fullName>
    </submittedName>
</protein>
<reference evidence="1 2" key="2">
    <citation type="submission" date="2018-10" db="EMBL/GenBank/DDBJ databases">
        <authorList>
            <consortium name="Pathogen Informatics"/>
        </authorList>
    </citation>
    <scope>NUCLEOTIDE SEQUENCE [LARGE SCALE GENOMIC DNA]</scope>
</reference>
<evidence type="ECO:0000313" key="2">
    <source>
        <dbReference type="Proteomes" id="UP000274131"/>
    </source>
</evidence>
<dbReference type="EMBL" id="UXUI01009022">
    <property type="protein sequence ID" value="VDD92889.1"/>
    <property type="molecule type" value="Genomic_DNA"/>
</dbReference>
<accession>A0A0N4VC71</accession>
<reference evidence="3" key="1">
    <citation type="submission" date="2017-02" db="UniProtKB">
        <authorList>
            <consortium name="WormBaseParasite"/>
        </authorList>
    </citation>
    <scope>IDENTIFICATION</scope>
</reference>
<keyword evidence="2" id="KW-1185">Reference proteome</keyword>
<organism evidence="3">
    <name type="scientific">Enterobius vermicularis</name>
    <name type="common">Human pinworm</name>
    <dbReference type="NCBI Taxonomy" id="51028"/>
    <lineage>
        <taxon>Eukaryota</taxon>
        <taxon>Metazoa</taxon>
        <taxon>Ecdysozoa</taxon>
        <taxon>Nematoda</taxon>
        <taxon>Chromadorea</taxon>
        <taxon>Rhabditida</taxon>
        <taxon>Spirurina</taxon>
        <taxon>Oxyuridomorpha</taxon>
        <taxon>Oxyuroidea</taxon>
        <taxon>Oxyuridae</taxon>
        <taxon>Enterobius</taxon>
    </lineage>
</organism>